<evidence type="ECO:0000313" key="4">
    <source>
        <dbReference type="Proteomes" id="UP000199150"/>
    </source>
</evidence>
<sequence>MADFIFLMHDTPNETPNQTSGWPAYLDGLARGGHLRGGSAIGSGAAFRKNGAASSITAHLTGFIRIEADSLAAAQTLLAGNPVYEAGGIVEIRELPETD</sequence>
<dbReference type="RefSeq" id="WP_090645566.1">
    <property type="nucleotide sequence ID" value="NZ_CBCRYE010000001.1"/>
</dbReference>
<keyword evidence="4" id="KW-1185">Reference proteome</keyword>
<dbReference type="EMBL" id="FMTS01000001">
    <property type="protein sequence ID" value="SCW47414.1"/>
    <property type="molecule type" value="Genomic_DNA"/>
</dbReference>
<dbReference type="InterPro" id="IPR011008">
    <property type="entry name" value="Dimeric_a/b-barrel"/>
</dbReference>
<organism evidence="3 4">
    <name type="scientific">Asticcacaulis taihuensis</name>
    <dbReference type="NCBI Taxonomy" id="260084"/>
    <lineage>
        <taxon>Bacteria</taxon>
        <taxon>Pseudomonadati</taxon>
        <taxon>Pseudomonadota</taxon>
        <taxon>Alphaproteobacteria</taxon>
        <taxon>Caulobacterales</taxon>
        <taxon>Caulobacteraceae</taxon>
        <taxon>Asticcacaulis</taxon>
    </lineage>
</organism>
<evidence type="ECO:0000259" key="2">
    <source>
        <dbReference type="Pfam" id="PF03795"/>
    </source>
</evidence>
<gene>
    <name evidence="3" type="ORF">SAMN02927928_1479</name>
</gene>
<name>A0A1G4QRZ4_9CAUL</name>
<reference evidence="4" key="1">
    <citation type="submission" date="2016-10" db="EMBL/GenBank/DDBJ databases">
        <authorList>
            <person name="Varghese N."/>
            <person name="Submissions S."/>
        </authorList>
    </citation>
    <scope>NUCLEOTIDE SEQUENCE [LARGE SCALE GENOMIC DNA]</scope>
    <source>
        <strain evidence="4">CGMCC 1.3431</strain>
    </source>
</reference>
<comment type="similarity">
    <text evidence="1">Belongs to the YciI family.</text>
</comment>
<dbReference type="Proteomes" id="UP000199150">
    <property type="component" value="Unassembled WGS sequence"/>
</dbReference>
<evidence type="ECO:0000256" key="1">
    <source>
        <dbReference type="ARBA" id="ARBA00007689"/>
    </source>
</evidence>
<evidence type="ECO:0000313" key="3">
    <source>
        <dbReference type="EMBL" id="SCW47414.1"/>
    </source>
</evidence>
<feature type="domain" description="YCII-related" evidence="2">
    <location>
        <begin position="5"/>
        <end position="95"/>
    </location>
</feature>
<proteinExistence type="inferred from homology"/>
<dbReference type="OrthoDB" id="7376427at2"/>
<dbReference type="Pfam" id="PF03795">
    <property type="entry name" value="YCII"/>
    <property type="match status" value="1"/>
</dbReference>
<accession>A0A1G4QRZ4</accession>
<dbReference type="SUPFAM" id="SSF54909">
    <property type="entry name" value="Dimeric alpha+beta barrel"/>
    <property type="match status" value="1"/>
</dbReference>
<protein>
    <submittedName>
        <fullName evidence="3">YCII-related domain-containing protein</fullName>
    </submittedName>
</protein>
<dbReference type="InterPro" id="IPR005545">
    <property type="entry name" value="YCII"/>
</dbReference>
<dbReference type="AlphaFoldDB" id="A0A1G4QRZ4"/>